<evidence type="ECO:0000313" key="1">
    <source>
        <dbReference type="EMBL" id="RZT86344.1"/>
    </source>
</evidence>
<reference evidence="1 2" key="1">
    <citation type="submission" date="2019-02" db="EMBL/GenBank/DDBJ databases">
        <title>Sequencing the genomes of 1000 actinobacteria strains.</title>
        <authorList>
            <person name="Klenk H.-P."/>
        </authorList>
    </citation>
    <scope>NUCLEOTIDE SEQUENCE [LARGE SCALE GENOMIC DNA]</scope>
    <source>
        <strain evidence="1 2">DSM 45779</strain>
    </source>
</reference>
<dbReference type="RefSeq" id="WP_130290659.1">
    <property type="nucleotide sequence ID" value="NZ_SHKL01000001.1"/>
</dbReference>
<sequence length="129" mass="13590">MGSYAVHVTTELGEIDDETYDQLEDALVDVSGVVGEVGGIWVQLTITADDAGEAGTTGENAVRTAMAALDLPGAVEAAEVMTVEDFEAAGGILRHYEQEPDTAQDQRLDELRARIAAVLEDEGEPSPDA</sequence>
<dbReference type="AlphaFoldDB" id="A0A4Q7UYY4"/>
<keyword evidence="2" id="KW-1185">Reference proteome</keyword>
<comment type="caution">
    <text evidence="1">The sequence shown here is derived from an EMBL/GenBank/DDBJ whole genome shotgun (WGS) entry which is preliminary data.</text>
</comment>
<accession>A0A4Q7UYY4</accession>
<dbReference type="Proteomes" id="UP000291591">
    <property type="component" value="Unassembled WGS sequence"/>
</dbReference>
<gene>
    <name evidence="1" type="ORF">EV383_3237</name>
</gene>
<proteinExistence type="predicted"/>
<evidence type="ECO:0000313" key="2">
    <source>
        <dbReference type="Proteomes" id="UP000291591"/>
    </source>
</evidence>
<organism evidence="1 2">
    <name type="scientific">Pseudonocardia sediminis</name>
    <dbReference type="NCBI Taxonomy" id="1397368"/>
    <lineage>
        <taxon>Bacteria</taxon>
        <taxon>Bacillati</taxon>
        <taxon>Actinomycetota</taxon>
        <taxon>Actinomycetes</taxon>
        <taxon>Pseudonocardiales</taxon>
        <taxon>Pseudonocardiaceae</taxon>
        <taxon>Pseudonocardia</taxon>
    </lineage>
</organism>
<dbReference type="EMBL" id="SHKL01000001">
    <property type="protein sequence ID" value="RZT86344.1"/>
    <property type="molecule type" value="Genomic_DNA"/>
</dbReference>
<name>A0A4Q7UYY4_PSEST</name>
<protein>
    <submittedName>
        <fullName evidence="1">Uncharacterized protein</fullName>
    </submittedName>
</protein>